<dbReference type="InterPro" id="IPR010982">
    <property type="entry name" value="Lambda_DNA-bd_dom_sf"/>
</dbReference>
<dbReference type="AlphaFoldDB" id="A0A975G552"/>
<organism evidence="1 2">
    <name type="scientific">Phenylobacterium montanum</name>
    <dbReference type="NCBI Taxonomy" id="2823693"/>
    <lineage>
        <taxon>Bacteria</taxon>
        <taxon>Pseudomonadati</taxon>
        <taxon>Pseudomonadota</taxon>
        <taxon>Alphaproteobacteria</taxon>
        <taxon>Caulobacterales</taxon>
        <taxon>Caulobacteraceae</taxon>
        <taxon>Phenylobacterium</taxon>
    </lineage>
</organism>
<dbReference type="KEGG" id="caul:KCG34_25755"/>
<protein>
    <submittedName>
        <fullName evidence="1">Uncharacterized protein</fullName>
    </submittedName>
</protein>
<name>A0A975G552_9CAUL</name>
<keyword evidence="1" id="KW-0614">Plasmid</keyword>
<reference evidence="1" key="1">
    <citation type="submission" date="2021-04" db="EMBL/GenBank/DDBJ databases">
        <title>The complete genome sequence of Caulobacter sp. S6.</title>
        <authorList>
            <person name="Tang Y."/>
            <person name="Ouyang W."/>
            <person name="Liu Q."/>
            <person name="Huang B."/>
            <person name="Guo Z."/>
            <person name="Lei P."/>
        </authorList>
    </citation>
    <scope>NUCLEOTIDE SEQUENCE</scope>
    <source>
        <strain evidence="1">S6</strain>
        <plasmid evidence="1">unnamed</plasmid>
    </source>
</reference>
<sequence>MMSPSEFSDHLSALRLAPADAAQLLGVSERSVRRWADGEAVPGPVEAALRAWRALDGRHLPWKPDSISILQDDQDQMQRMEQYDQTLEAVLSEVEARGGPQNPWTVDIAGQKATFGPSEVGFYILRNGGFSPNTYRRLDRTPREDDKPDIQDAVYCIAQAFSAARQANAALLAVAEHIRQNGKSWVRTGPAMPTPVEAARREQQIAMVADRLGELAISALGGEARYAQFESMLDELHRLGFFPDIALVSAVARSMVGIPRAGARRQ</sequence>
<dbReference type="RefSeq" id="WP_211941010.1">
    <property type="nucleotide sequence ID" value="NZ_CP073079.1"/>
</dbReference>
<evidence type="ECO:0000313" key="1">
    <source>
        <dbReference type="EMBL" id="QUD90964.1"/>
    </source>
</evidence>
<evidence type="ECO:0000313" key="2">
    <source>
        <dbReference type="Proteomes" id="UP000676409"/>
    </source>
</evidence>
<dbReference type="EMBL" id="CP073079">
    <property type="protein sequence ID" value="QUD90964.1"/>
    <property type="molecule type" value="Genomic_DNA"/>
</dbReference>
<accession>A0A975G552</accession>
<keyword evidence="2" id="KW-1185">Reference proteome</keyword>
<geneLocation type="plasmid" evidence="1 2">
    <name>unnamed</name>
</geneLocation>
<dbReference type="GO" id="GO:0003677">
    <property type="term" value="F:DNA binding"/>
    <property type="evidence" value="ECO:0007669"/>
    <property type="project" value="InterPro"/>
</dbReference>
<proteinExistence type="predicted"/>
<dbReference type="Proteomes" id="UP000676409">
    <property type="component" value="Plasmid unnamed"/>
</dbReference>
<dbReference type="Gene3D" id="1.10.260.40">
    <property type="entry name" value="lambda repressor-like DNA-binding domains"/>
    <property type="match status" value="1"/>
</dbReference>
<gene>
    <name evidence="1" type="ORF">KCG34_25755</name>
</gene>